<name>A0A2T0FC81_9ASCO</name>
<evidence type="ECO:0000256" key="3">
    <source>
        <dbReference type="ARBA" id="ARBA00022692"/>
    </source>
</evidence>
<comment type="similarity">
    <text evidence="2">Belongs to the TMEM97/sigma-2 receptor family.</text>
</comment>
<dbReference type="GeneID" id="36513983"/>
<feature type="transmembrane region" description="Helical" evidence="8">
    <location>
        <begin position="121"/>
        <end position="137"/>
    </location>
</feature>
<evidence type="ECO:0000313" key="11">
    <source>
        <dbReference type="Proteomes" id="UP000238350"/>
    </source>
</evidence>
<organism evidence="10 11">
    <name type="scientific">Wickerhamiella sorbophila</name>
    <dbReference type="NCBI Taxonomy" id="45607"/>
    <lineage>
        <taxon>Eukaryota</taxon>
        <taxon>Fungi</taxon>
        <taxon>Dikarya</taxon>
        <taxon>Ascomycota</taxon>
        <taxon>Saccharomycotina</taxon>
        <taxon>Dipodascomycetes</taxon>
        <taxon>Dipodascales</taxon>
        <taxon>Trichomonascaceae</taxon>
        <taxon>Wickerhamiella</taxon>
    </lineage>
</organism>
<feature type="transmembrane region" description="Helical" evidence="8">
    <location>
        <begin position="6"/>
        <end position="26"/>
    </location>
</feature>
<dbReference type="PANTHER" id="PTHR31204">
    <property type="entry name" value="SIGMA INTRACELLULAR RECEPTOR 2"/>
    <property type="match status" value="1"/>
</dbReference>
<dbReference type="RefSeq" id="XP_024662560.1">
    <property type="nucleotide sequence ID" value="XM_024806792.1"/>
</dbReference>
<feature type="domain" description="EXPERA" evidence="9">
    <location>
        <begin position="1"/>
        <end position="136"/>
    </location>
</feature>
<proteinExistence type="inferred from homology"/>
<keyword evidence="4" id="KW-0256">Endoplasmic reticulum</keyword>
<evidence type="ECO:0000256" key="7">
    <source>
        <dbReference type="PROSITE-ProRule" id="PRU01087"/>
    </source>
</evidence>
<dbReference type="GO" id="GO:0005789">
    <property type="term" value="C:endoplasmic reticulum membrane"/>
    <property type="evidence" value="ECO:0007669"/>
    <property type="project" value="UniProtKB-SubCell"/>
</dbReference>
<dbReference type="AlphaFoldDB" id="A0A2T0FC81"/>
<evidence type="ECO:0000256" key="4">
    <source>
        <dbReference type="ARBA" id="ARBA00022824"/>
    </source>
</evidence>
<evidence type="ECO:0000259" key="9">
    <source>
        <dbReference type="PROSITE" id="PS51751"/>
    </source>
</evidence>
<keyword evidence="6 7" id="KW-0472">Membrane</keyword>
<protein>
    <recommendedName>
        <fullName evidence="9">EXPERA domain-containing protein</fullName>
    </recommendedName>
</protein>
<dbReference type="PIRSF" id="PIRSF031032">
    <property type="entry name" value="TMP_97_prd"/>
    <property type="match status" value="1"/>
</dbReference>
<keyword evidence="11" id="KW-1185">Reference proteome</keyword>
<gene>
    <name evidence="10" type="ORF">B9G98_00234</name>
</gene>
<evidence type="ECO:0000313" key="10">
    <source>
        <dbReference type="EMBL" id="PRT52614.1"/>
    </source>
</evidence>
<feature type="transmembrane region" description="Helical" evidence="8">
    <location>
        <begin position="60"/>
        <end position="80"/>
    </location>
</feature>
<dbReference type="Pfam" id="PF05241">
    <property type="entry name" value="EBP"/>
    <property type="match status" value="1"/>
</dbReference>
<comment type="subcellular location">
    <subcellularLocation>
        <location evidence="1">Endoplasmic reticulum membrane</location>
        <topology evidence="1">Multi-pass membrane protein</topology>
    </subcellularLocation>
</comment>
<dbReference type="InterPro" id="IPR033118">
    <property type="entry name" value="EXPERA"/>
</dbReference>
<evidence type="ECO:0000256" key="5">
    <source>
        <dbReference type="ARBA" id="ARBA00022989"/>
    </source>
</evidence>
<keyword evidence="5 7" id="KW-1133">Transmembrane helix</keyword>
<dbReference type="InterPro" id="IPR016964">
    <property type="entry name" value="Sigma2_recept"/>
</dbReference>
<keyword evidence="3 7" id="KW-0812">Transmembrane</keyword>
<evidence type="ECO:0000256" key="6">
    <source>
        <dbReference type="ARBA" id="ARBA00023136"/>
    </source>
</evidence>
<sequence>MDTFYIVYFVVHFCISILIDSAIVLPESLTHPLQKMLLQTQITQNHDPLLVDKPVWLQTFVWVEIFLQVPFFAWAAYALAKKNKKAYIACLIYGVEASTTTLGCLGEVAMCSLDMARKAKLFAIYFPTFLIPLYMTYDFGTRLCRIVGEKSKLE</sequence>
<dbReference type="STRING" id="45607.A0A2T0FC81"/>
<dbReference type="Proteomes" id="UP000238350">
    <property type="component" value="Unassembled WGS sequence"/>
</dbReference>
<dbReference type="InterPro" id="IPR051987">
    <property type="entry name" value="Sigma-2_receptor-like"/>
</dbReference>
<reference evidence="10 11" key="1">
    <citation type="submission" date="2017-04" db="EMBL/GenBank/DDBJ databases">
        <title>Genome sequencing of [Candida] sorbophila.</title>
        <authorList>
            <person name="Ahn J.O."/>
        </authorList>
    </citation>
    <scope>NUCLEOTIDE SEQUENCE [LARGE SCALE GENOMIC DNA]</scope>
    <source>
        <strain evidence="10 11">DS02</strain>
    </source>
</reference>
<dbReference type="PROSITE" id="PS51751">
    <property type="entry name" value="EXPERA"/>
    <property type="match status" value="1"/>
</dbReference>
<accession>A0A2T0FC81</accession>
<comment type="caution">
    <text evidence="10">The sequence shown here is derived from an EMBL/GenBank/DDBJ whole genome shotgun (WGS) entry which is preliminary data.</text>
</comment>
<dbReference type="PANTHER" id="PTHR31204:SF1">
    <property type="entry name" value="SIGMA INTRACELLULAR RECEPTOR 2"/>
    <property type="match status" value="1"/>
</dbReference>
<evidence type="ECO:0000256" key="1">
    <source>
        <dbReference type="ARBA" id="ARBA00004477"/>
    </source>
</evidence>
<evidence type="ECO:0000256" key="2">
    <source>
        <dbReference type="ARBA" id="ARBA00009096"/>
    </source>
</evidence>
<dbReference type="EMBL" id="NDIQ01000001">
    <property type="protein sequence ID" value="PRT52614.1"/>
    <property type="molecule type" value="Genomic_DNA"/>
</dbReference>
<evidence type="ECO:0000256" key="8">
    <source>
        <dbReference type="SAM" id="Phobius"/>
    </source>
</evidence>
<dbReference type="OrthoDB" id="433124at2759"/>
<feature type="transmembrane region" description="Helical" evidence="8">
    <location>
        <begin position="86"/>
        <end position="109"/>
    </location>
</feature>